<feature type="compositionally biased region" description="Basic and acidic residues" evidence="1">
    <location>
        <begin position="18"/>
        <end position="41"/>
    </location>
</feature>
<accession>X6MP99</accession>
<dbReference type="EMBL" id="ASPP01018875">
    <property type="protein sequence ID" value="ETO15689.1"/>
    <property type="molecule type" value="Genomic_DNA"/>
</dbReference>
<feature type="region of interest" description="Disordered" evidence="1">
    <location>
        <begin position="123"/>
        <end position="164"/>
    </location>
</feature>
<feature type="region of interest" description="Disordered" evidence="1">
    <location>
        <begin position="16"/>
        <end position="106"/>
    </location>
</feature>
<feature type="compositionally biased region" description="Basic and acidic residues" evidence="1">
    <location>
        <begin position="61"/>
        <end position="88"/>
    </location>
</feature>
<dbReference type="AlphaFoldDB" id="X6MP99"/>
<comment type="caution">
    <text evidence="2">The sequence shown here is derived from an EMBL/GenBank/DDBJ whole genome shotgun (WGS) entry which is preliminary data.</text>
</comment>
<proteinExistence type="predicted"/>
<sequence length="212" mass="23413">MIVVVCVKEKKKNYANCDLEKESRADDRPELDSNKESVEHSSKRKKVSNHQGQHKSSAIPEGKDEQAKADTPKKNSEADENKSKRDEVVWPDWVLNKGDQSNKAQESEITGFFAAYEGLGFAAHQNREDGKKETTTDDVASKGQDKDSWLGGKSDTNQDFGGGFQDNLNTSWDFSATSANDKDTGGNWWGAVGKSFGWGLADDSSFFNNGIH</sequence>
<evidence type="ECO:0000313" key="3">
    <source>
        <dbReference type="Proteomes" id="UP000023152"/>
    </source>
</evidence>
<feature type="compositionally biased region" description="Basic and acidic residues" evidence="1">
    <location>
        <begin position="125"/>
        <end position="148"/>
    </location>
</feature>
<evidence type="ECO:0000313" key="2">
    <source>
        <dbReference type="EMBL" id="ETO15689.1"/>
    </source>
</evidence>
<organism evidence="2 3">
    <name type="scientific">Reticulomyxa filosa</name>
    <dbReference type="NCBI Taxonomy" id="46433"/>
    <lineage>
        <taxon>Eukaryota</taxon>
        <taxon>Sar</taxon>
        <taxon>Rhizaria</taxon>
        <taxon>Retaria</taxon>
        <taxon>Foraminifera</taxon>
        <taxon>Monothalamids</taxon>
        <taxon>Reticulomyxidae</taxon>
        <taxon>Reticulomyxa</taxon>
    </lineage>
</organism>
<dbReference type="Proteomes" id="UP000023152">
    <property type="component" value="Unassembled WGS sequence"/>
</dbReference>
<evidence type="ECO:0000256" key="1">
    <source>
        <dbReference type="SAM" id="MobiDB-lite"/>
    </source>
</evidence>
<gene>
    <name evidence="2" type="ORF">RFI_21675</name>
</gene>
<keyword evidence="3" id="KW-1185">Reference proteome</keyword>
<reference evidence="2 3" key="1">
    <citation type="journal article" date="2013" name="Curr. Biol.">
        <title>The Genome of the Foraminiferan Reticulomyxa filosa.</title>
        <authorList>
            <person name="Glockner G."/>
            <person name="Hulsmann N."/>
            <person name="Schleicher M."/>
            <person name="Noegel A.A."/>
            <person name="Eichinger L."/>
            <person name="Gallinger C."/>
            <person name="Pawlowski J."/>
            <person name="Sierra R."/>
            <person name="Euteneuer U."/>
            <person name="Pillet L."/>
            <person name="Moustafa A."/>
            <person name="Platzer M."/>
            <person name="Groth M."/>
            <person name="Szafranski K."/>
            <person name="Schliwa M."/>
        </authorList>
    </citation>
    <scope>NUCLEOTIDE SEQUENCE [LARGE SCALE GENOMIC DNA]</scope>
</reference>
<protein>
    <submittedName>
        <fullName evidence="2">Uncharacterized protein</fullName>
    </submittedName>
</protein>
<name>X6MP99_RETFI</name>